<comment type="catalytic activity">
    <reaction evidence="8">
        <text>RNA(n) + a ribonucleoside 5'-triphosphate = RNA(n+1) + diphosphate</text>
        <dbReference type="Rhea" id="RHEA:21248"/>
        <dbReference type="Rhea" id="RHEA-COMP:14527"/>
        <dbReference type="Rhea" id="RHEA-COMP:17342"/>
        <dbReference type="ChEBI" id="CHEBI:33019"/>
        <dbReference type="ChEBI" id="CHEBI:61557"/>
        <dbReference type="ChEBI" id="CHEBI:140395"/>
        <dbReference type="EC" id="2.7.7.48"/>
    </reaction>
</comment>
<dbReference type="GO" id="GO:0030422">
    <property type="term" value="P:siRNA processing"/>
    <property type="evidence" value="ECO:0007669"/>
    <property type="project" value="TreeGrafter"/>
</dbReference>
<dbReference type="InterPro" id="IPR056053">
    <property type="entry name" value="DUF7636"/>
</dbReference>
<dbReference type="InterPro" id="IPR056654">
    <property type="entry name" value="DUF7752"/>
</dbReference>
<dbReference type="GO" id="GO:0031380">
    <property type="term" value="C:nuclear RNA-directed RNA polymerase complex"/>
    <property type="evidence" value="ECO:0007669"/>
    <property type="project" value="TreeGrafter"/>
</dbReference>
<evidence type="ECO:0000256" key="3">
    <source>
        <dbReference type="ARBA" id="ARBA00022484"/>
    </source>
</evidence>
<dbReference type="Pfam" id="PF26253">
    <property type="entry name" value="RdRP_head"/>
    <property type="match status" value="1"/>
</dbReference>
<evidence type="ECO:0000256" key="9">
    <source>
        <dbReference type="SAM" id="MobiDB-lite"/>
    </source>
</evidence>
<dbReference type="InterPro" id="IPR058752">
    <property type="entry name" value="RDRP_C_head"/>
</dbReference>
<evidence type="ECO:0000256" key="8">
    <source>
        <dbReference type="ARBA" id="ARBA00048744"/>
    </source>
</evidence>
<feature type="domain" description="RDRP core" evidence="10">
    <location>
        <begin position="456"/>
        <end position="1065"/>
    </location>
</feature>
<proteinExistence type="inferred from homology"/>
<protein>
    <recommendedName>
        <fullName evidence="2">RNA-directed RNA polymerase</fullName>
        <ecNumber evidence="2">2.7.7.48</ecNumber>
    </recommendedName>
</protein>
<dbReference type="Pfam" id="PF24642">
    <property type="entry name" value="DUF7636"/>
    <property type="match status" value="1"/>
</dbReference>
<keyword evidence="7" id="KW-0943">RNA-mediated gene silencing</keyword>
<evidence type="ECO:0000256" key="6">
    <source>
        <dbReference type="ARBA" id="ARBA00022884"/>
    </source>
</evidence>
<evidence type="ECO:0000256" key="5">
    <source>
        <dbReference type="ARBA" id="ARBA00022695"/>
    </source>
</evidence>
<keyword evidence="16" id="KW-1185">Reference proteome</keyword>
<comment type="caution">
    <text evidence="15">The sequence shown here is derived from an EMBL/GenBank/DDBJ whole genome shotgun (WGS) entry which is preliminary data.</text>
</comment>
<keyword evidence="6" id="KW-0694">RNA-binding</keyword>
<dbReference type="EC" id="2.7.7.48" evidence="2"/>
<dbReference type="Pfam" id="PF05183">
    <property type="entry name" value="RdRP"/>
    <property type="match status" value="1"/>
</dbReference>
<feature type="compositionally biased region" description="Basic and acidic residues" evidence="9">
    <location>
        <begin position="1034"/>
        <end position="1043"/>
    </location>
</feature>
<evidence type="ECO:0000256" key="1">
    <source>
        <dbReference type="ARBA" id="ARBA00005762"/>
    </source>
</evidence>
<evidence type="ECO:0000313" key="16">
    <source>
        <dbReference type="Proteomes" id="UP001201812"/>
    </source>
</evidence>
<keyword evidence="5" id="KW-0548">Nucleotidyltransferase</keyword>
<dbReference type="PANTHER" id="PTHR23079:SF57">
    <property type="entry name" value="RNA-DIRECTED RNA POLYMERASE"/>
    <property type="match status" value="1"/>
</dbReference>
<dbReference type="GO" id="GO:0003968">
    <property type="term" value="F:RNA-directed RNA polymerase activity"/>
    <property type="evidence" value="ECO:0007669"/>
    <property type="project" value="UniProtKB-KW"/>
</dbReference>
<dbReference type="EMBL" id="JAKKPZ010000002">
    <property type="protein sequence ID" value="KAI1726213.1"/>
    <property type="molecule type" value="Genomic_DNA"/>
</dbReference>
<feature type="domain" description="RDRP C-terminal head" evidence="14">
    <location>
        <begin position="1099"/>
        <end position="1259"/>
    </location>
</feature>
<feature type="domain" description="PH-like" evidence="13">
    <location>
        <begin position="120"/>
        <end position="324"/>
    </location>
</feature>
<keyword evidence="4" id="KW-0808">Transferase</keyword>
<evidence type="ECO:0000259" key="10">
    <source>
        <dbReference type="Pfam" id="PF05183"/>
    </source>
</evidence>
<organism evidence="15 16">
    <name type="scientific">Ditylenchus destructor</name>
    <dbReference type="NCBI Taxonomy" id="166010"/>
    <lineage>
        <taxon>Eukaryota</taxon>
        <taxon>Metazoa</taxon>
        <taxon>Ecdysozoa</taxon>
        <taxon>Nematoda</taxon>
        <taxon>Chromadorea</taxon>
        <taxon>Rhabditida</taxon>
        <taxon>Tylenchina</taxon>
        <taxon>Tylenchomorpha</taxon>
        <taxon>Sphaerularioidea</taxon>
        <taxon>Anguinidae</taxon>
        <taxon>Anguininae</taxon>
        <taxon>Ditylenchus</taxon>
    </lineage>
</organism>
<sequence length="1577" mass="182854">MGEKKLKVKFWPCDVTRELVTDEFSETTRQIMERTLNHDFIIRKIHPLKVSHVSSQILGEDDDPRIEYSLRINDAPSNDHLLCLLNFLLRFMDSNTDESRTKFKFSVVIISKEFFEVPFSSAQIEMPIKNFSFNNIIGRNTVLEHQKPFITQNGARIMSRLVGYNTHYTIHADFEHDRRQIIMRFPHSERQNKENGDTEIVDFVITMSVRYKSIRRILVDMIETNEQEPRKRRLLELYLHLWHPPVIRKLKLFNNPKQQNTVNLKTRQGDRHSHWKKNRRMADEIAQSPIMKVVLFDVDHDQYCTLLSRLSSTTDCQTEFRALNAQPHYMPFTAYVESPLHNERCLQNLGDDFQLRYMFEALLSRGAPVKDYLLSSGDNRDDFVQIVAKRYAEDQSVTLEVLERVLAEIDERLDCRHPRVIFQRIYSQVSRNADTLRQLHEAHERDGYVRVRKVVITPTRMLFVAPELLMGNRVLRMDPQKYPLEKFLRVVFRDDDGTQVHGCSAGKYLIERFIGYRLREGIIVAGRTFNYFGSSNSQLRDNGCYFMNATVQEIEQFRVGLGSFKIQSAPKMMSRVGQCFTQARETELKLDRRLYANDFDFEGGQDSSGKPYTFSDGVGRMSRKTAEELGKELKLEGCVPSCFQIRFRGYKGVLAVDPSLDNLREWGAKNGVEDKTNLEKSDCWLDLAIKFRPSQKKFEAKRDNAKLEIVKYSSPVNLCLNRPIINILDQVSGMQSHESHERICNRIHYLMDMYLHSMTRSLMDEQKARNKLGEFPKLVLYEQLTDMNVTTEPFFRGMIRASVRASLRKLRQKLQIPIPSSLGRAMFGIIDETGQLQSGQVFIRYTRNAFLKHPSASAARNVLKGPVMITKNPSIVAGDIRMFEAVDIPALRHLCDVVVFPAHGPRPHTNEMAGSDLDGDEYTIIWDKELYLDRNEEAFDYTPRSQETITTNEEELRTKMAEFFVDYISQDSIGRIANAFLVNSDLYGISSQVCQKIAEKHMEAVDFPKTGVPPPPLTTKWTEDEEEPESKNQPPEKPERAPDYMEKYNDSSYVSSRLNGQLFRRAKEIDDILSLATVDDESATVPLDPLINYEGCETQTLLELAAGHYEAYDANIRSIMDSYGIKTEGELFSGHYTSLRNRISDKDNDDMSFYNTSNAIEQRLFAVFSKFRRQFFETSLNGRQHRLEDITEFDKGSVHHSGGIKDVFRRICNDPPEELQRFACTYYIMAYDSVDRKLLSFAWLAWDVLNVVRRNNAMKPNAISKFSFDPLSEKITQHMDEYLSHRQKEFREFLTRFKIPSTTTLAEEGSWKLLDKYCRLHKGLEKLMFFCIKWARTSELLNGPFNELHICLLLLKFGLNELPCDSVESVPFFIQKLSQNKTQDLINLEEQHGGLGKKFIIFLEYLASRQFVMLECLDFSDYEYESAFYRKQWLPINKRALNAFHQIAFTFRFDSLPSTSKQRKKFQESAPIEQLKDGDPFIIEIPANQTNRIAQDPDLMNRLCMRTGCTQIIFRVLPKFHGSSTMRICVSMRGTVEAINNLRAILSVKPNLNTGNNCRQMSILLAASIYEKLTAED</sequence>
<dbReference type="PANTHER" id="PTHR23079">
    <property type="entry name" value="RNA-DEPENDENT RNA POLYMERASE"/>
    <property type="match status" value="1"/>
</dbReference>
<evidence type="ECO:0000259" key="13">
    <source>
        <dbReference type="Pfam" id="PF25359"/>
    </source>
</evidence>
<dbReference type="InterPro" id="IPR057596">
    <property type="entry name" value="RDRP_core"/>
</dbReference>
<gene>
    <name evidence="15" type="ORF">DdX_02915</name>
</gene>
<dbReference type="InterPro" id="IPR007855">
    <property type="entry name" value="RDRP"/>
</dbReference>
<feature type="domain" description="DUF7752" evidence="12">
    <location>
        <begin position="1317"/>
        <end position="1419"/>
    </location>
</feature>
<dbReference type="GO" id="GO:0003723">
    <property type="term" value="F:RNA binding"/>
    <property type="evidence" value="ECO:0007669"/>
    <property type="project" value="UniProtKB-KW"/>
</dbReference>
<evidence type="ECO:0000256" key="2">
    <source>
        <dbReference type="ARBA" id="ARBA00012494"/>
    </source>
</evidence>
<evidence type="ECO:0000259" key="11">
    <source>
        <dbReference type="Pfam" id="PF24642"/>
    </source>
</evidence>
<feature type="region of interest" description="Disordered" evidence="9">
    <location>
        <begin position="1005"/>
        <end position="1043"/>
    </location>
</feature>
<dbReference type="Pfam" id="PF24934">
    <property type="entry name" value="DUF7752"/>
    <property type="match status" value="1"/>
</dbReference>
<evidence type="ECO:0000259" key="12">
    <source>
        <dbReference type="Pfam" id="PF24934"/>
    </source>
</evidence>
<accession>A0AAD4RCL5</accession>
<dbReference type="InterPro" id="IPR057493">
    <property type="entry name" value="PH_RdRP-assoc"/>
</dbReference>
<name>A0AAD4RCL5_9BILA</name>
<keyword evidence="3" id="KW-0696">RNA-directed RNA polymerase</keyword>
<evidence type="ECO:0000313" key="15">
    <source>
        <dbReference type="EMBL" id="KAI1726213.1"/>
    </source>
</evidence>
<evidence type="ECO:0000256" key="7">
    <source>
        <dbReference type="ARBA" id="ARBA00023158"/>
    </source>
</evidence>
<dbReference type="Proteomes" id="UP001201812">
    <property type="component" value="Unassembled WGS sequence"/>
</dbReference>
<feature type="domain" description="DUF7636" evidence="11">
    <location>
        <begin position="1475"/>
        <end position="1575"/>
    </location>
</feature>
<comment type="similarity">
    <text evidence="1">Belongs to the RdRP family.</text>
</comment>
<dbReference type="Pfam" id="PF25359">
    <property type="entry name" value="PH_met_RdRP"/>
    <property type="match status" value="1"/>
</dbReference>
<evidence type="ECO:0000259" key="14">
    <source>
        <dbReference type="Pfam" id="PF26253"/>
    </source>
</evidence>
<reference evidence="15" key="1">
    <citation type="submission" date="2022-01" db="EMBL/GenBank/DDBJ databases">
        <title>Genome Sequence Resource for Two Populations of Ditylenchus destructor, the Migratory Endoparasitic Phytonematode.</title>
        <authorList>
            <person name="Zhang H."/>
            <person name="Lin R."/>
            <person name="Xie B."/>
        </authorList>
    </citation>
    <scope>NUCLEOTIDE SEQUENCE</scope>
    <source>
        <strain evidence="15">BazhouSP</strain>
    </source>
</reference>
<evidence type="ECO:0000256" key="4">
    <source>
        <dbReference type="ARBA" id="ARBA00022679"/>
    </source>
</evidence>